<dbReference type="RefSeq" id="WP_091660197.1">
    <property type="nucleotide sequence ID" value="NZ_FONT01000003.1"/>
</dbReference>
<evidence type="ECO:0000313" key="2">
    <source>
        <dbReference type="Proteomes" id="UP000199516"/>
    </source>
</evidence>
<gene>
    <name evidence="1" type="ORF">SAMN05192532_103127</name>
</gene>
<accession>A0A1I2CR33</accession>
<evidence type="ECO:0000313" key="1">
    <source>
        <dbReference type="EMBL" id="SFE70233.1"/>
    </source>
</evidence>
<dbReference type="STRING" id="930128.SAMN05192532_103127"/>
<name>A0A1I2CR33_9BACI</name>
<dbReference type="EMBL" id="FONT01000003">
    <property type="protein sequence ID" value="SFE70233.1"/>
    <property type="molecule type" value="Genomic_DNA"/>
</dbReference>
<evidence type="ECO:0008006" key="3">
    <source>
        <dbReference type="Google" id="ProtNLM"/>
    </source>
</evidence>
<reference evidence="1 2" key="1">
    <citation type="submission" date="2016-10" db="EMBL/GenBank/DDBJ databases">
        <authorList>
            <person name="de Groot N.N."/>
        </authorList>
    </citation>
    <scope>NUCLEOTIDE SEQUENCE [LARGE SCALE GENOMIC DNA]</scope>
    <source>
        <strain evidence="1 2">DSM 23995</strain>
    </source>
</reference>
<organism evidence="1 2">
    <name type="scientific">Alteribacillus iranensis</name>
    <dbReference type="NCBI Taxonomy" id="930128"/>
    <lineage>
        <taxon>Bacteria</taxon>
        <taxon>Bacillati</taxon>
        <taxon>Bacillota</taxon>
        <taxon>Bacilli</taxon>
        <taxon>Bacillales</taxon>
        <taxon>Bacillaceae</taxon>
        <taxon>Alteribacillus</taxon>
    </lineage>
</organism>
<protein>
    <recommendedName>
        <fullName evidence="3">Nucleotide kinase</fullName>
    </recommendedName>
</protein>
<dbReference type="CDD" id="cd00882">
    <property type="entry name" value="Ras_like_GTPase"/>
    <property type="match status" value="1"/>
</dbReference>
<dbReference type="AlphaFoldDB" id="A0A1I2CR33"/>
<proteinExistence type="predicted"/>
<keyword evidence="2" id="KW-1185">Reference proteome</keyword>
<dbReference type="OrthoDB" id="9781752at2"/>
<sequence length="354" mass="41335">MGDILHYYAGNHTAKGFYSLYASNFQELDHVLFLEGESVSMKTRLMNELIKTCSEKEYDLEIIHSYDENYLDGFVLPQWKVGVYGGLSHVFQGNHASVKKITVDDIFHREKLDNKTLHRLKNRRQRLLNSSHRSFQTGLRIHDGLEDIYINHMDFSKADHKADELADILFHSVEKKEKGPQYKHRFFGASTPKGVVDYIPNLTEKLMKRYFIKGRAGTGKSTFLKRIISVAEELGVDMEIYHCGFDPDSLDMVIFRDISVCIFDSTDPHEYFPERQEDEVIDLYTIAVMPGTDEKYEKEIQSLNRRYKSHMKKGIQHLKEAQDCTKKIEQLYIHAMNESSFMKKLKDLHQYITI</sequence>
<dbReference type="Proteomes" id="UP000199516">
    <property type="component" value="Unassembled WGS sequence"/>
</dbReference>